<name>A0A401RG68_CHIPU</name>
<feature type="signal peptide" evidence="1">
    <location>
        <begin position="1"/>
        <end position="17"/>
    </location>
</feature>
<dbReference type="Proteomes" id="UP000287033">
    <property type="component" value="Unassembled WGS sequence"/>
</dbReference>
<evidence type="ECO:0008006" key="4">
    <source>
        <dbReference type="Google" id="ProtNLM"/>
    </source>
</evidence>
<evidence type="ECO:0000313" key="3">
    <source>
        <dbReference type="Proteomes" id="UP000287033"/>
    </source>
</evidence>
<dbReference type="AlphaFoldDB" id="A0A401RG68"/>
<sequence length="113" mass="11739">MLLLLVLAVTGITGVLLVFVDGDVTVAGFGRVGVPVADHSVSGSVLLPLSGEDAVLQEVVLCAFELVLSLSVRCGEQTRPLFPVSNSQPVGAVQRPQFSLTDLSGFSAGERNM</sequence>
<comment type="caution">
    <text evidence="2">The sequence shown here is derived from an EMBL/GenBank/DDBJ whole genome shotgun (WGS) entry which is preliminary data.</text>
</comment>
<proteinExistence type="predicted"/>
<evidence type="ECO:0000256" key="1">
    <source>
        <dbReference type="SAM" id="SignalP"/>
    </source>
</evidence>
<dbReference type="EMBL" id="BEZZ01001290">
    <property type="protein sequence ID" value="GCC17125.1"/>
    <property type="molecule type" value="Genomic_DNA"/>
</dbReference>
<feature type="chain" id="PRO_5019436596" description="Secreted protein" evidence="1">
    <location>
        <begin position="18"/>
        <end position="113"/>
    </location>
</feature>
<keyword evidence="1" id="KW-0732">Signal</keyword>
<evidence type="ECO:0000313" key="2">
    <source>
        <dbReference type="EMBL" id="GCC17125.1"/>
    </source>
</evidence>
<protein>
    <recommendedName>
        <fullName evidence="4">Secreted protein</fullName>
    </recommendedName>
</protein>
<organism evidence="2 3">
    <name type="scientific">Chiloscyllium punctatum</name>
    <name type="common">Brownbanded bambooshark</name>
    <name type="synonym">Hemiscyllium punctatum</name>
    <dbReference type="NCBI Taxonomy" id="137246"/>
    <lineage>
        <taxon>Eukaryota</taxon>
        <taxon>Metazoa</taxon>
        <taxon>Chordata</taxon>
        <taxon>Craniata</taxon>
        <taxon>Vertebrata</taxon>
        <taxon>Chondrichthyes</taxon>
        <taxon>Elasmobranchii</taxon>
        <taxon>Galeomorphii</taxon>
        <taxon>Galeoidea</taxon>
        <taxon>Orectolobiformes</taxon>
        <taxon>Hemiscylliidae</taxon>
        <taxon>Chiloscyllium</taxon>
    </lineage>
</organism>
<gene>
    <name evidence="2" type="ORF">chiPu_0017460</name>
</gene>
<reference evidence="2 3" key="1">
    <citation type="journal article" date="2018" name="Nat. Ecol. Evol.">
        <title>Shark genomes provide insights into elasmobranch evolution and the origin of vertebrates.</title>
        <authorList>
            <person name="Hara Y"/>
            <person name="Yamaguchi K"/>
            <person name="Onimaru K"/>
            <person name="Kadota M"/>
            <person name="Koyanagi M"/>
            <person name="Keeley SD"/>
            <person name="Tatsumi K"/>
            <person name="Tanaka K"/>
            <person name="Motone F"/>
            <person name="Kageyama Y"/>
            <person name="Nozu R"/>
            <person name="Adachi N"/>
            <person name="Nishimura O"/>
            <person name="Nakagawa R"/>
            <person name="Tanegashima C"/>
            <person name="Kiyatake I"/>
            <person name="Matsumoto R"/>
            <person name="Murakumo K"/>
            <person name="Nishida K"/>
            <person name="Terakita A"/>
            <person name="Kuratani S"/>
            <person name="Sato K"/>
            <person name="Hyodo S Kuraku.S."/>
        </authorList>
    </citation>
    <scope>NUCLEOTIDE SEQUENCE [LARGE SCALE GENOMIC DNA]</scope>
</reference>
<accession>A0A401RG68</accession>
<keyword evidence="3" id="KW-1185">Reference proteome</keyword>